<organism evidence="1 2">
    <name type="scientific">Zophobas morio</name>
    <dbReference type="NCBI Taxonomy" id="2755281"/>
    <lineage>
        <taxon>Eukaryota</taxon>
        <taxon>Metazoa</taxon>
        <taxon>Ecdysozoa</taxon>
        <taxon>Arthropoda</taxon>
        <taxon>Hexapoda</taxon>
        <taxon>Insecta</taxon>
        <taxon>Pterygota</taxon>
        <taxon>Neoptera</taxon>
        <taxon>Endopterygota</taxon>
        <taxon>Coleoptera</taxon>
        <taxon>Polyphaga</taxon>
        <taxon>Cucujiformia</taxon>
        <taxon>Tenebrionidae</taxon>
        <taxon>Zophobas</taxon>
    </lineage>
</organism>
<dbReference type="AlphaFoldDB" id="A0AA38INR9"/>
<evidence type="ECO:0000313" key="2">
    <source>
        <dbReference type="Proteomes" id="UP001168821"/>
    </source>
</evidence>
<dbReference type="EMBL" id="JALNTZ010000003">
    <property type="protein sequence ID" value="KAJ3657446.1"/>
    <property type="molecule type" value="Genomic_DNA"/>
</dbReference>
<sequence>MVTKKPYVVRLTEADFVLGSLRGLCFRADFNERRLRDEGPRLCIPKSRERRNRWCYGSSLRIRVQTNYTQYTEYNSAKLYESLRRKKANPHKEKRFRKEKVSAHSCSLRLSSLYQSTFVEVLLLLLCCGNVEMFQSVEIVIIELEKRREHKGLSRANFVR</sequence>
<comment type="caution">
    <text evidence="1">The sequence shown here is derived from an EMBL/GenBank/DDBJ whole genome shotgun (WGS) entry which is preliminary data.</text>
</comment>
<proteinExistence type="predicted"/>
<dbReference type="Proteomes" id="UP001168821">
    <property type="component" value="Unassembled WGS sequence"/>
</dbReference>
<gene>
    <name evidence="1" type="ORF">Zmor_009249</name>
</gene>
<protein>
    <submittedName>
        <fullName evidence="1">Uncharacterized protein</fullName>
    </submittedName>
</protein>
<accession>A0AA38INR9</accession>
<keyword evidence="2" id="KW-1185">Reference proteome</keyword>
<evidence type="ECO:0000313" key="1">
    <source>
        <dbReference type="EMBL" id="KAJ3657446.1"/>
    </source>
</evidence>
<name>A0AA38INR9_9CUCU</name>
<reference evidence="1" key="1">
    <citation type="journal article" date="2023" name="G3 (Bethesda)">
        <title>Whole genome assemblies of Zophobas morio and Tenebrio molitor.</title>
        <authorList>
            <person name="Kaur S."/>
            <person name="Stinson S.A."/>
            <person name="diCenzo G.C."/>
        </authorList>
    </citation>
    <scope>NUCLEOTIDE SEQUENCE</scope>
    <source>
        <strain evidence="1">QUZm001</strain>
    </source>
</reference>